<dbReference type="SUPFAM" id="SSF140111">
    <property type="entry name" value="Endosomal sorting complex assembly domain"/>
    <property type="match status" value="1"/>
</dbReference>
<evidence type="ECO:0000256" key="6">
    <source>
        <dbReference type="ARBA" id="ARBA00023054"/>
    </source>
</evidence>
<evidence type="ECO:0000256" key="1">
    <source>
        <dbReference type="ARBA" id="ARBA00004177"/>
    </source>
</evidence>
<dbReference type="InterPro" id="IPR016135">
    <property type="entry name" value="UBQ-conjugating_enzyme/RWD"/>
</dbReference>
<keyword evidence="5 7" id="KW-0653">Protein transport</keyword>
<dbReference type="Gene3D" id="3.10.110.10">
    <property type="entry name" value="Ubiquitin Conjugating Enzyme"/>
    <property type="match status" value="1"/>
</dbReference>
<dbReference type="InterPro" id="IPR052070">
    <property type="entry name" value="ESCRT-I_UEV_domain"/>
</dbReference>
<evidence type="ECO:0000259" key="10">
    <source>
        <dbReference type="PROSITE" id="PS51322"/>
    </source>
</evidence>
<dbReference type="GeneID" id="64859639"/>
<dbReference type="InterPro" id="IPR017916">
    <property type="entry name" value="SB_dom"/>
</dbReference>
<evidence type="ECO:0000256" key="8">
    <source>
        <dbReference type="SAM" id="MobiDB-lite"/>
    </source>
</evidence>
<feature type="compositionally biased region" description="Pro residues" evidence="8">
    <location>
        <begin position="202"/>
        <end position="214"/>
    </location>
</feature>
<dbReference type="GO" id="GO:0072666">
    <property type="term" value="P:establishment of protein localization to vacuole"/>
    <property type="evidence" value="ECO:0007669"/>
    <property type="project" value="UniProtKB-ARBA"/>
</dbReference>
<comment type="subcellular location">
    <subcellularLocation>
        <location evidence="1">Endosome</location>
    </subcellularLocation>
</comment>
<organism evidence="11 12">
    <name type="scientific">Maudiozyma barnettii</name>
    <dbReference type="NCBI Taxonomy" id="61262"/>
    <lineage>
        <taxon>Eukaryota</taxon>
        <taxon>Fungi</taxon>
        <taxon>Dikarya</taxon>
        <taxon>Ascomycota</taxon>
        <taxon>Saccharomycotina</taxon>
        <taxon>Saccharomycetes</taxon>
        <taxon>Saccharomycetales</taxon>
        <taxon>Saccharomycetaceae</taxon>
        <taxon>Maudiozyma</taxon>
    </lineage>
</organism>
<dbReference type="SUPFAM" id="SSF54495">
    <property type="entry name" value="UBC-like"/>
    <property type="match status" value="1"/>
</dbReference>
<dbReference type="PROSITE" id="PS51312">
    <property type="entry name" value="SB"/>
    <property type="match status" value="1"/>
</dbReference>
<keyword evidence="6" id="KW-0175">Coiled coil</keyword>
<protein>
    <submittedName>
        <fullName evidence="11">Similar to Saccharomyces cerevisiae YCL008C STP22 Component of the ESCRT-I complex, which is involved in ubiquitin-dependent sorting of proteins into the endosome</fullName>
    </submittedName>
</protein>
<dbReference type="GO" id="GO:0043130">
    <property type="term" value="F:ubiquitin binding"/>
    <property type="evidence" value="ECO:0007669"/>
    <property type="project" value="TreeGrafter"/>
</dbReference>
<dbReference type="Gene3D" id="6.10.140.820">
    <property type="match status" value="1"/>
</dbReference>
<evidence type="ECO:0000256" key="5">
    <source>
        <dbReference type="ARBA" id="ARBA00022927"/>
    </source>
</evidence>
<dbReference type="GO" id="GO:0006886">
    <property type="term" value="P:intracellular protein transport"/>
    <property type="evidence" value="ECO:0007669"/>
    <property type="project" value="UniProtKB-ARBA"/>
</dbReference>
<dbReference type="GO" id="GO:0043162">
    <property type="term" value="P:ubiquitin-dependent protein catabolic process via the multivesicular body sorting pathway"/>
    <property type="evidence" value="ECO:0007669"/>
    <property type="project" value="UniProtKB-ARBA"/>
</dbReference>
<evidence type="ECO:0000256" key="7">
    <source>
        <dbReference type="PROSITE-ProRule" id="PRU00644"/>
    </source>
</evidence>
<dbReference type="PANTHER" id="PTHR23306:SF3">
    <property type="entry name" value="TUMOR SUPPRESSOR PROTEIN 101"/>
    <property type="match status" value="1"/>
</dbReference>
<gene>
    <name evidence="11" type="ORF">KABA2_10S01848</name>
</gene>
<dbReference type="RefSeq" id="XP_041408400.1">
    <property type="nucleotide sequence ID" value="XM_041552466.1"/>
</dbReference>
<keyword evidence="12" id="KW-1185">Reference proteome</keyword>
<dbReference type="Pfam" id="PF05743">
    <property type="entry name" value="UEV"/>
    <property type="match status" value="1"/>
</dbReference>
<comment type="caution">
    <text evidence="11">The sequence shown here is derived from an EMBL/GenBank/DDBJ whole genome shotgun (WGS) entry which is preliminary data.</text>
</comment>
<evidence type="ECO:0000256" key="4">
    <source>
        <dbReference type="ARBA" id="ARBA00022753"/>
    </source>
</evidence>
<dbReference type="Pfam" id="PF09454">
    <property type="entry name" value="Vps23_core"/>
    <property type="match status" value="1"/>
</dbReference>
<dbReference type="Proteomes" id="UP000644660">
    <property type="component" value="Unassembled WGS sequence"/>
</dbReference>
<accession>A0A8H2VIW7</accession>
<dbReference type="AlphaFoldDB" id="A0A8H2VIW7"/>
<dbReference type="CDD" id="cd11685">
    <property type="entry name" value="UEV_TSG101-like"/>
    <property type="match status" value="1"/>
</dbReference>
<feature type="domain" description="UEV" evidence="10">
    <location>
        <begin position="26"/>
        <end position="167"/>
    </location>
</feature>
<evidence type="ECO:0000256" key="2">
    <source>
        <dbReference type="ARBA" id="ARBA00009594"/>
    </source>
</evidence>
<sequence length="391" mass="43920">MVRLKVRNQSAMSSIVGKGKTEIPESVVKWLFQVIQPIYKHDPRATFHDSMVTLTQFGQLRPRTRVFTDSDGLSRLLLVLHGVIHGVPILVWLPEDYPATSPLIYIDIEKIDSSQRYGSLVQKDAQLNLSMFCNEWNPQTSNVAQIIQAIEQLESTHLIETPQDSITVAGTTIPPSTSSTLTSPPPLPPKPGQQKVSAHALPPRPKVATPPPSPLQQQAVDLMDSLTLNGDTQHDQLLVALEQLLQELETGSERSMNNEITDYSVKYKDVIAKFNDNLQYQTQAVQYVNDNITRHRESLTIQMKELEEFRDVRLNTYQPPQDVDEIVTTADDLLYNFVSLDLALTDAILLCNELLSKGSLTVDQFVRETRHLGTLQFQTRDAILSRSATLT</sequence>
<evidence type="ECO:0000313" key="11">
    <source>
        <dbReference type="EMBL" id="CAB4256556.1"/>
    </source>
</evidence>
<keyword evidence="3 7" id="KW-0813">Transport</keyword>
<dbReference type="GO" id="GO:0000813">
    <property type="term" value="C:ESCRT I complex"/>
    <property type="evidence" value="ECO:0007669"/>
    <property type="project" value="TreeGrafter"/>
</dbReference>
<dbReference type="OrthoDB" id="306304at2759"/>
<dbReference type="PROSITE" id="PS51322">
    <property type="entry name" value="UEV"/>
    <property type="match status" value="1"/>
</dbReference>
<feature type="compositionally biased region" description="Low complexity" evidence="8">
    <location>
        <begin position="171"/>
        <end position="182"/>
    </location>
</feature>
<evidence type="ECO:0000259" key="9">
    <source>
        <dbReference type="PROSITE" id="PS51312"/>
    </source>
</evidence>
<evidence type="ECO:0000313" key="12">
    <source>
        <dbReference type="Proteomes" id="UP000644660"/>
    </source>
</evidence>
<comment type="similarity">
    <text evidence="2">Belongs to the ubiquitin-conjugating enzyme family. UEV subfamily.</text>
</comment>
<proteinExistence type="inferred from homology"/>
<dbReference type="EMBL" id="CAEFZW010000010">
    <property type="protein sequence ID" value="CAB4256556.1"/>
    <property type="molecule type" value="Genomic_DNA"/>
</dbReference>
<reference evidence="11 12" key="1">
    <citation type="submission" date="2020-05" db="EMBL/GenBank/DDBJ databases">
        <authorList>
            <person name="Casaregola S."/>
            <person name="Devillers H."/>
            <person name="Grondin C."/>
        </authorList>
    </citation>
    <scope>NUCLEOTIDE SEQUENCE [LARGE SCALE GENOMIC DNA]</scope>
    <source>
        <strain evidence="11 12">CLIB 1767</strain>
    </source>
</reference>
<evidence type="ECO:0000256" key="3">
    <source>
        <dbReference type="ARBA" id="ARBA00022448"/>
    </source>
</evidence>
<keyword evidence="4" id="KW-0967">Endosome</keyword>
<feature type="domain" description="SB" evidence="9">
    <location>
        <begin position="328"/>
        <end position="391"/>
    </location>
</feature>
<name>A0A8H2VIW7_9SACH</name>
<dbReference type="PANTHER" id="PTHR23306">
    <property type="entry name" value="TUMOR SUSCEPTIBILITY GENE 101 PROTEIN-RELATED"/>
    <property type="match status" value="1"/>
</dbReference>
<feature type="region of interest" description="Disordered" evidence="8">
    <location>
        <begin position="169"/>
        <end position="215"/>
    </location>
</feature>
<dbReference type="InterPro" id="IPR037202">
    <property type="entry name" value="ESCRT_assembly_dom"/>
</dbReference>
<dbReference type="InterPro" id="IPR008883">
    <property type="entry name" value="UEV_N"/>
</dbReference>